<dbReference type="InterPro" id="IPR015421">
    <property type="entry name" value="PyrdxlP-dep_Trfase_major"/>
</dbReference>
<evidence type="ECO:0000256" key="2">
    <source>
        <dbReference type="ARBA" id="ARBA00022898"/>
    </source>
</evidence>
<keyword evidence="4" id="KW-1185">Reference proteome</keyword>
<protein>
    <submittedName>
        <fullName evidence="3">Acylneuraminate cytidylyltransferase:Aminotransferase class-III</fullName>
    </submittedName>
</protein>
<dbReference type="Gene3D" id="3.40.640.10">
    <property type="entry name" value="Type I PLP-dependent aspartate aminotransferase-like (Major domain)"/>
    <property type="match status" value="1"/>
</dbReference>
<comment type="cofactor">
    <cofactor evidence="1">
        <name>pyridoxal 5'-phosphate</name>
        <dbReference type="ChEBI" id="CHEBI:597326"/>
    </cofactor>
</comment>
<dbReference type="eggNOG" id="COG1861">
    <property type="taxonomic scope" value="Bacteria"/>
</dbReference>
<evidence type="ECO:0000256" key="1">
    <source>
        <dbReference type="ARBA" id="ARBA00001933"/>
    </source>
</evidence>
<dbReference type="Pfam" id="PF02348">
    <property type="entry name" value="CTP_transf_3"/>
    <property type="match status" value="1"/>
</dbReference>
<dbReference type="Gene3D" id="3.90.1150.10">
    <property type="entry name" value="Aspartate Aminotransferase, domain 1"/>
    <property type="match status" value="1"/>
</dbReference>
<dbReference type="CDD" id="cd02518">
    <property type="entry name" value="GT2_SpsF"/>
    <property type="match status" value="1"/>
</dbReference>
<dbReference type="PANTHER" id="PTHR43713">
    <property type="entry name" value="GLUTAMATE-1-SEMIALDEHYDE 2,1-AMINOMUTASE"/>
    <property type="match status" value="1"/>
</dbReference>
<dbReference type="InterPro" id="IPR005814">
    <property type="entry name" value="Aminotrans_3"/>
</dbReference>
<dbReference type="InterPro" id="IPR015424">
    <property type="entry name" value="PyrdxlP-dep_Trfase"/>
</dbReference>
<dbReference type="PANTHER" id="PTHR43713:SF3">
    <property type="entry name" value="GLUTAMATE-1-SEMIALDEHYDE 2,1-AMINOMUTASE 1, CHLOROPLASTIC-RELATED"/>
    <property type="match status" value="1"/>
</dbReference>
<dbReference type="AlphaFoldDB" id="Q1YPT7"/>
<keyword evidence="2" id="KW-0663">Pyridoxal phosphate</keyword>
<dbReference type="Proteomes" id="UP000005555">
    <property type="component" value="Unassembled WGS sequence"/>
</dbReference>
<dbReference type="GO" id="GO:0030170">
    <property type="term" value="F:pyridoxal phosphate binding"/>
    <property type="evidence" value="ECO:0007669"/>
    <property type="project" value="InterPro"/>
</dbReference>
<dbReference type="Gene3D" id="3.90.550.10">
    <property type="entry name" value="Spore Coat Polysaccharide Biosynthesis Protein SpsA, Chain A"/>
    <property type="match status" value="1"/>
</dbReference>
<comment type="caution">
    <text evidence="3">The sequence shown here is derived from an EMBL/GenBank/DDBJ whole genome shotgun (WGS) entry which is preliminary data.</text>
</comment>
<evidence type="ECO:0000313" key="3">
    <source>
        <dbReference type="EMBL" id="EAS46272.1"/>
    </source>
</evidence>
<reference evidence="3 4" key="1">
    <citation type="submission" date="2006-03" db="EMBL/GenBank/DDBJ databases">
        <authorList>
            <person name="Giovannoni S.J."/>
            <person name="Cho J.-C."/>
            <person name="Ferriera S."/>
            <person name="Johnson J."/>
            <person name="Kravitz S."/>
            <person name="Halpern A."/>
            <person name="Remington K."/>
            <person name="Beeson K."/>
            <person name="Tran B."/>
            <person name="Rogers Y.-H."/>
            <person name="Friedman R."/>
            <person name="Venter J.C."/>
        </authorList>
    </citation>
    <scope>NUCLEOTIDE SEQUENCE [LARGE SCALE GENOMIC DNA]</scope>
    <source>
        <strain evidence="3 4">HTCC2207</strain>
    </source>
</reference>
<dbReference type="EMBL" id="AAPI01000008">
    <property type="protein sequence ID" value="EAS46272.1"/>
    <property type="molecule type" value="Genomic_DNA"/>
</dbReference>
<gene>
    <name evidence="3" type="ORF">GB2207_05909</name>
</gene>
<dbReference type="Pfam" id="PF00202">
    <property type="entry name" value="Aminotran_3"/>
    <property type="match status" value="1"/>
</dbReference>
<dbReference type="GO" id="GO:0008483">
    <property type="term" value="F:transaminase activity"/>
    <property type="evidence" value="ECO:0007669"/>
    <property type="project" value="UniProtKB-KW"/>
</dbReference>
<organism evidence="3 4">
    <name type="scientific">gamma proteobacterium HTCC2207</name>
    <dbReference type="NCBI Taxonomy" id="314287"/>
    <lineage>
        <taxon>Bacteria</taxon>
        <taxon>Pseudomonadati</taxon>
        <taxon>Pseudomonadota</taxon>
        <taxon>Gammaproteobacteria</taxon>
        <taxon>Cellvibrionales</taxon>
        <taxon>Porticoccaceae</taxon>
        <taxon>SAR92 clade</taxon>
    </lineage>
</organism>
<name>Q1YPT7_9GAMM</name>
<dbReference type="GO" id="GO:0016779">
    <property type="term" value="F:nucleotidyltransferase activity"/>
    <property type="evidence" value="ECO:0007669"/>
    <property type="project" value="UniProtKB-KW"/>
</dbReference>
<keyword evidence="3" id="KW-0032">Aminotransferase</keyword>
<dbReference type="InterPro" id="IPR029044">
    <property type="entry name" value="Nucleotide-diphossugar_trans"/>
</dbReference>
<proteinExistence type="predicted"/>
<dbReference type="InterPro" id="IPR015422">
    <property type="entry name" value="PyrdxlP-dep_Trfase_small"/>
</dbReference>
<dbReference type="HOGENOM" id="CLU_016922_1_5_6"/>
<dbReference type="eggNOG" id="COG0001">
    <property type="taxonomic scope" value="Bacteria"/>
</dbReference>
<sequence>MKKVLIIVQARMGSSRLPGKVLKKINGATVIEILLSRLAKIKSDKQIVVATSTRPENDILEQHLKYLGIPCERGSENDVLGRFHQVSMKYSSDAIIRITGDCPLIDPDLIDDMISRYFTENVDYLSNTMPPSYPDGLDAEIFSSDSLSLANENATDSFDREHVTPYIRNSNDFKSSAFTFYEDLSNLRWTLDEPQDFDVIKRVFDHFHPNLFFNWMEVLDYQRTNPEAFKSNSMINRNEGSDLCSGQKLYKRAKTVIPGGNMLLSKRPEMFLPNLWPSYFSKASGCTVWDLDGKQYTDMSVMGVGTNILGYGHAEVDDAVVGAVKTGNMSTLNCPEEVYLAEKLVEMHPWADMVKFARSGGEANAVAIRIARAASGRDKVAVCGYHGWHDWYLAANLNKDSNVGLDGHLLPGLEPKGVPETLRGTVYTFRYNDFDELERLVNQENIGVIKMEVVRNLGPKDDFLSKVRQLATEKNIVLIFDECTSGFRETYGGIHKKYGVEPDIAMFGKALGNGYAISAVVGRKEVMESAQSTFISSTFWTEKIGPTAALKTLEVMHRERSWEKITSAGLKIRTGIESIAKTHHLKIENSGIPALTGYSFLSENALFYKTLITQEMLKKGYLAGTSTYVSVSHDSEIIDGYLNCLDPIFALISECENGRDVRSLLDGEVCHSGFKRLN</sequence>
<keyword evidence="3" id="KW-0808">Transferase</keyword>
<dbReference type="InterPro" id="IPR003329">
    <property type="entry name" value="Cytidylyl_trans"/>
</dbReference>
<accession>Q1YPT7</accession>
<dbReference type="STRING" id="314287.GB2207_05909"/>
<dbReference type="SUPFAM" id="SSF53383">
    <property type="entry name" value="PLP-dependent transferases"/>
    <property type="match status" value="1"/>
</dbReference>
<keyword evidence="3" id="KW-0548">Nucleotidyltransferase</keyword>
<evidence type="ECO:0000313" key="4">
    <source>
        <dbReference type="Proteomes" id="UP000005555"/>
    </source>
</evidence>
<dbReference type="SUPFAM" id="SSF53448">
    <property type="entry name" value="Nucleotide-diphospho-sugar transferases"/>
    <property type="match status" value="1"/>
</dbReference>